<dbReference type="PANTHER" id="PTHR42743:SF2">
    <property type="entry name" value="AMINODEOXYCHORISMATE LYASE"/>
    <property type="match status" value="1"/>
</dbReference>
<dbReference type="PANTHER" id="PTHR42743">
    <property type="entry name" value="AMINO-ACID AMINOTRANSFERASE"/>
    <property type="match status" value="1"/>
</dbReference>
<protein>
    <recommendedName>
        <fullName evidence="8 10">Aminodeoxychorismate lyase</fullName>
        <ecNumber evidence="8 10">4.1.3.38</ecNumber>
    </recommendedName>
</protein>
<dbReference type="NCBIfam" id="TIGR03461">
    <property type="entry name" value="pabC_Proteo"/>
    <property type="match status" value="1"/>
</dbReference>
<evidence type="ECO:0000256" key="6">
    <source>
        <dbReference type="ARBA" id="ARBA00023239"/>
    </source>
</evidence>
<dbReference type="KEGG" id="lsx:H8B22_01850"/>
<dbReference type="Gene3D" id="3.30.470.10">
    <property type="match status" value="1"/>
</dbReference>
<evidence type="ECO:0000313" key="11">
    <source>
        <dbReference type="EMBL" id="QNP41013.1"/>
    </source>
</evidence>
<evidence type="ECO:0000256" key="4">
    <source>
        <dbReference type="ARBA" id="ARBA00022898"/>
    </source>
</evidence>
<dbReference type="Pfam" id="PF01063">
    <property type="entry name" value="Aminotran_4"/>
    <property type="match status" value="1"/>
</dbReference>
<evidence type="ECO:0000256" key="10">
    <source>
        <dbReference type="NCBIfam" id="TIGR03461"/>
    </source>
</evidence>
<dbReference type="InterPro" id="IPR043132">
    <property type="entry name" value="BCAT-like_C"/>
</dbReference>
<name>A0A7H0FY97_9GAMM</name>
<evidence type="ECO:0000256" key="1">
    <source>
        <dbReference type="ARBA" id="ARBA00001933"/>
    </source>
</evidence>
<dbReference type="InterPro" id="IPR050571">
    <property type="entry name" value="Class-IV_PLP-Dep_Aminotrnsfr"/>
</dbReference>
<dbReference type="InterPro" id="IPR001544">
    <property type="entry name" value="Aminotrans_IV"/>
</dbReference>
<comment type="subunit">
    <text evidence="3">Homodimer.</text>
</comment>
<dbReference type="InterPro" id="IPR017824">
    <property type="entry name" value="Aminodeoxychorismate_lyase_IV"/>
</dbReference>
<evidence type="ECO:0000256" key="3">
    <source>
        <dbReference type="ARBA" id="ARBA00011738"/>
    </source>
</evidence>
<dbReference type="GO" id="GO:0046656">
    <property type="term" value="P:folic acid biosynthetic process"/>
    <property type="evidence" value="ECO:0007669"/>
    <property type="project" value="UniProtKB-KW"/>
</dbReference>
<keyword evidence="12" id="KW-1185">Reference proteome</keyword>
<comment type="catalytic activity">
    <reaction evidence="9">
        <text>4-amino-4-deoxychorismate = 4-aminobenzoate + pyruvate + H(+)</text>
        <dbReference type="Rhea" id="RHEA:16201"/>
        <dbReference type="ChEBI" id="CHEBI:15361"/>
        <dbReference type="ChEBI" id="CHEBI:15378"/>
        <dbReference type="ChEBI" id="CHEBI:17836"/>
        <dbReference type="ChEBI" id="CHEBI:58406"/>
        <dbReference type="EC" id="4.1.3.38"/>
    </reaction>
</comment>
<comment type="pathway">
    <text evidence="7">Cofactor biosynthesis; tetrahydrofolate biosynthesis; 4-aminobenzoate from chorismate: step 2/2.</text>
</comment>
<dbReference type="EC" id="4.1.3.38" evidence="8 10"/>
<organism evidence="11 12">
    <name type="scientific">Agrilutibacter terrestris</name>
    <dbReference type="NCBI Taxonomy" id="2865112"/>
    <lineage>
        <taxon>Bacteria</taxon>
        <taxon>Pseudomonadati</taxon>
        <taxon>Pseudomonadota</taxon>
        <taxon>Gammaproteobacteria</taxon>
        <taxon>Lysobacterales</taxon>
        <taxon>Lysobacteraceae</taxon>
        <taxon>Agrilutibacter</taxon>
    </lineage>
</organism>
<evidence type="ECO:0000256" key="9">
    <source>
        <dbReference type="ARBA" id="ARBA00049529"/>
    </source>
</evidence>
<dbReference type="GO" id="GO:0030170">
    <property type="term" value="F:pyridoxal phosphate binding"/>
    <property type="evidence" value="ECO:0007669"/>
    <property type="project" value="InterPro"/>
</dbReference>
<reference evidence="11 12" key="1">
    <citation type="submission" date="2020-08" db="EMBL/GenBank/DDBJ databases">
        <title>Lysobacter sp. II4 sp. nov., isolated from soil.</title>
        <authorList>
            <person name="Woo C.Y."/>
            <person name="Kim J."/>
        </authorList>
    </citation>
    <scope>NUCLEOTIDE SEQUENCE [LARGE SCALE GENOMIC DNA]</scope>
    <source>
        <strain evidence="11 12">II4</strain>
    </source>
</reference>
<dbReference type="AlphaFoldDB" id="A0A7H0FY97"/>
<dbReference type="InterPro" id="IPR036038">
    <property type="entry name" value="Aminotransferase-like"/>
</dbReference>
<dbReference type="EMBL" id="CP060820">
    <property type="protein sequence ID" value="QNP41013.1"/>
    <property type="molecule type" value="Genomic_DNA"/>
</dbReference>
<dbReference type="RefSeq" id="WP_187712450.1">
    <property type="nucleotide sequence ID" value="NZ_CP060820.1"/>
</dbReference>
<evidence type="ECO:0000313" key="12">
    <source>
        <dbReference type="Proteomes" id="UP000516018"/>
    </source>
</evidence>
<sequence>MRVFSGSTRIEAVAPDDRGLAYGDGLFETMRAARGEVPWWDAHCERLQAGVRRLGMVLPDIGLLRAEAAALLAGDDAVLKLIVTRGSDGRGYAPELTATPTSVLSRHPLPPTPPAAGIALRWCATRLALQPALAGIKHCNRLEQVLARAEWNDPAAADRDAFDGLMCSTEGDVVCATAANLFVLKNGRWSTPTVDRCGVAGVCRAWAKAALDAEETRLDVTDVETADAVFLCNAVRGILPVARLGARQWLPHPQVAALRAQLASNHPAFIA</sequence>
<dbReference type="GO" id="GO:0008153">
    <property type="term" value="P:4-aminobenzoate biosynthetic process"/>
    <property type="evidence" value="ECO:0007669"/>
    <property type="project" value="UniProtKB-UniRule"/>
</dbReference>
<evidence type="ECO:0000256" key="5">
    <source>
        <dbReference type="ARBA" id="ARBA00022909"/>
    </source>
</evidence>
<evidence type="ECO:0000256" key="8">
    <source>
        <dbReference type="ARBA" id="ARBA00035676"/>
    </source>
</evidence>
<comment type="similarity">
    <text evidence="2">Belongs to the class-IV pyridoxal-phosphate-dependent aminotransferase family.</text>
</comment>
<keyword evidence="5" id="KW-0289">Folate biosynthesis</keyword>
<proteinExistence type="inferred from homology"/>
<accession>A0A7H0FY97</accession>
<dbReference type="GO" id="GO:0008696">
    <property type="term" value="F:4-amino-4-deoxychorismate lyase activity"/>
    <property type="evidence" value="ECO:0007669"/>
    <property type="project" value="UniProtKB-UniRule"/>
</dbReference>
<comment type="cofactor">
    <cofactor evidence="1">
        <name>pyridoxal 5'-phosphate</name>
        <dbReference type="ChEBI" id="CHEBI:597326"/>
    </cofactor>
</comment>
<dbReference type="Gene3D" id="3.20.10.10">
    <property type="entry name" value="D-amino Acid Aminotransferase, subunit A, domain 2"/>
    <property type="match status" value="1"/>
</dbReference>
<gene>
    <name evidence="11" type="primary">pabC</name>
    <name evidence="11" type="ORF">H8B22_01850</name>
</gene>
<keyword evidence="6 11" id="KW-0456">Lyase</keyword>
<dbReference type="InterPro" id="IPR043131">
    <property type="entry name" value="BCAT-like_N"/>
</dbReference>
<dbReference type="CDD" id="cd01559">
    <property type="entry name" value="ADCL_like"/>
    <property type="match status" value="1"/>
</dbReference>
<evidence type="ECO:0000256" key="2">
    <source>
        <dbReference type="ARBA" id="ARBA00009320"/>
    </source>
</evidence>
<evidence type="ECO:0000256" key="7">
    <source>
        <dbReference type="ARBA" id="ARBA00035633"/>
    </source>
</evidence>
<dbReference type="Proteomes" id="UP000516018">
    <property type="component" value="Chromosome"/>
</dbReference>
<dbReference type="GO" id="GO:0005829">
    <property type="term" value="C:cytosol"/>
    <property type="evidence" value="ECO:0007669"/>
    <property type="project" value="TreeGrafter"/>
</dbReference>
<keyword evidence="4" id="KW-0663">Pyridoxal phosphate</keyword>
<dbReference type="SUPFAM" id="SSF56752">
    <property type="entry name" value="D-aminoacid aminotransferase-like PLP-dependent enzymes"/>
    <property type="match status" value="1"/>
</dbReference>